<evidence type="ECO:0000256" key="1">
    <source>
        <dbReference type="ARBA" id="ARBA00007689"/>
    </source>
</evidence>
<dbReference type="PANTHER" id="PTHR37828">
    <property type="entry name" value="GSR2449 PROTEIN"/>
    <property type="match status" value="1"/>
</dbReference>
<dbReference type="EMBL" id="CP069798">
    <property type="protein sequence ID" value="QRQ81415.1"/>
    <property type="molecule type" value="Genomic_DNA"/>
</dbReference>
<dbReference type="AlphaFoldDB" id="A0A892ZDJ9"/>
<reference evidence="3" key="1">
    <citation type="submission" date="2021-02" db="EMBL/GenBank/DDBJ databases">
        <title>Neisseriaceae sp. 26B isolated from the cloaca of a Common Toad-headed Turtle (Mesoclemmys nasuta).</title>
        <authorList>
            <person name="Spergser J."/>
            <person name="Busse H.-J."/>
        </authorList>
    </citation>
    <scope>NUCLEOTIDE SEQUENCE</scope>
    <source>
        <strain evidence="3">26B</strain>
    </source>
</reference>
<comment type="similarity">
    <text evidence="1">Belongs to the YciI family.</text>
</comment>
<dbReference type="SUPFAM" id="SSF54909">
    <property type="entry name" value="Dimeric alpha+beta barrel"/>
    <property type="match status" value="1"/>
</dbReference>
<proteinExistence type="inferred from homology"/>
<name>A0A892ZDJ9_9NEIS</name>
<keyword evidence="4" id="KW-1185">Reference proteome</keyword>
<dbReference type="InterPro" id="IPR005545">
    <property type="entry name" value="YCII"/>
</dbReference>
<gene>
    <name evidence="3" type="ORF">JQU52_11955</name>
</gene>
<dbReference type="PANTHER" id="PTHR37828:SF1">
    <property type="entry name" value="YCII-RELATED DOMAIN-CONTAINING PROTEIN"/>
    <property type="match status" value="1"/>
</dbReference>
<sequence length="99" mass="11353">MYLINIELHPSAAPQAEQDEILNQHRTWFAKHFEQGQFLILGPFLDKARAGVIIAQAESRAELDAILATDVYYPDLAHYEIREFKAAMVANHIQQFQSK</sequence>
<dbReference type="KEGG" id="ptes:JQU52_11955"/>
<dbReference type="Gene3D" id="3.30.70.1060">
    <property type="entry name" value="Dimeric alpha+beta barrel"/>
    <property type="match status" value="1"/>
</dbReference>
<dbReference type="RefSeq" id="WP_230338708.1">
    <property type="nucleotide sequence ID" value="NZ_CP069798.1"/>
</dbReference>
<feature type="domain" description="YCII-related" evidence="2">
    <location>
        <begin position="2"/>
        <end position="85"/>
    </location>
</feature>
<evidence type="ECO:0000313" key="3">
    <source>
        <dbReference type="EMBL" id="QRQ81415.1"/>
    </source>
</evidence>
<organism evidence="3 4">
    <name type="scientific">Paralysiella testudinis</name>
    <dbReference type="NCBI Taxonomy" id="2809020"/>
    <lineage>
        <taxon>Bacteria</taxon>
        <taxon>Pseudomonadati</taxon>
        <taxon>Pseudomonadota</taxon>
        <taxon>Betaproteobacteria</taxon>
        <taxon>Neisseriales</taxon>
        <taxon>Neisseriaceae</taxon>
        <taxon>Paralysiella</taxon>
    </lineage>
</organism>
<dbReference type="Proteomes" id="UP000653156">
    <property type="component" value="Chromosome"/>
</dbReference>
<protein>
    <recommendedName>
        <fullName evidence="2">YCII-related domain-containing protein</fullName>
    </recommendedName>
</protein>
<accession>A0A892ZDJ9</accession>
<evidence type="ECO:0000259" key="2">
    <source>
        <dbReference type="Pfam" id="PF03795"/>
    </source>
</evidence>
<dbReference type="Pfam" id="PF03795">
    <property type="entry name" value="YCII"/>
    <property type="match status" value="1"/>
</dbReference>
<evidence type="ECO:0000313" key="4">
    <source>
        <dbReference type="Proteomes" id="UP000653156"/>
    </source>
</evidence>
<dbReference type="InterPro" id="IPR011008">
    <property type="entry name" value="Dimeric_a/b-barrel"/>
</dbReference>